<dbReference type="OrthoDB" id="5153884at2759"/>
<comment type="caution">
    <text evidence="2">The sequence shown here is derived from an EMBL/GenBank/DDBJ whole genome shotgun (WGS) entry which is preliminary data.</text>
</comment>
<gene>
    <name evidence="2" type="ORF">PEX2_062280</name>
</gene>
<dbReference type="PhylomeDB" id="A0A0A2JMW3"/>
<keyword evidence="3" id="KW-1185">Reference proteome</keyword>
<dbReference type="RefSeq" id="XP_016596222.1">
    <property type="nucleotide sequence ID" value="XM_016743499.1"/>
</dbReference>
<name>A0A0A2JMW3_PENEN</name>
<evidence type="ECO:0000313" key="3">
    <source>
        <dbReference type="Proteomes" id="UP000030143"/>
    </source>
</evidence>
<organism evidence="2 3">
    <name type="scientific">Penicillium expansum</name>
    <name type="common">Blue mold rot fungus</name>
    <dbReference type="NCBI Taxonomy" id="27334"/>
    <lineage>
        <taxon>Eukaryota</taxon>
        <taxon>Fungi</taxon>
        <taxon>Dikarya</taxon>
        <taxon>Ascomycota</taxon>
        <taxon>Pezizomycotina</taxon>
        <taxon>Eurotiomycetes</taxon>
        <taxon>Eurotiomycetidae</taxon>
        <taxon>Eurotiales</taxon>
        <taxon>Aspergillaceae</taxon>
        <taxon>Penicillium</taxon>
    </lineage>
</organism>
<protein>
    <submittedName>
        <fullName evidence="2">Uncharacterized protein</fullName>
    </submittedName>
</protein>
<proteinExistence type="predicted"/>
<sequence>MLSTTQLYKKAEFKAKWEMAFSPHLNHVTTETKLISACGEWLQKDDDSEHPFFAGLLFWKSDTQANSPQLLREANVHNVADHLERLVEDATEVISVYTSQLNHLSCDFFGLRPYDPGPDSVQFQTEHQLFKTPVKPKYNVDKSKDINGKDESHLESMMQARAAERIAVAPAGVWYPMGVISQYYLPPQPYSSFKANIEMISFFVQTGNERLATSFANLRKNLLGLSDCPQLVWGKNQSNKEENDNILLFINLKKSKQSEEETEAQIERYIQKFLNENGGIIQNLSHRRIVGPERLDILRNMEITTFDVPANDWLSFGYAYSNYMRHGWVPGKQAETAQFGSMFHCKKEGAREEWYSDFAKRAQTEYDLLGHIVDWLRTLSTRISVQYVAFELEDYWMTADKLEKERLEKEASRIAAEKLEKERRAQAVVPPSIFDVPWANKPKMPRPS</sequence>
<feature type="coiled-coil region" evidence="1">
    <location>
        <begin position="397"/>
        <end position="424"/>
    </location>
</feature>
<dbReference type="VEuPathDB" id="FungiDB:PEXP_067120"/>
<keyword evidence="1" id="KW-0175">Coiled coil</keyword>
<dbReference type="Proteomes" id="UP000030143">
    <property type="component" value="Unassembled WGS sequence"/>
</dbReference>
<dbReference type="AlphaFoldDB" id="A0A0A2JMW3"/>
<evidence type="ECO:0000313" key="2">
    <source>
        <dbReference type="EMBL" id="KGO53620.1"/>
    </source>
</evidence>
<dbReference type="HOGENOM" id="CLU_032318_0_0_1"/>
<reference evidence="2 3" key="1">
    <citation type="journal article" date="2015" name="Mol. Plant Microbe Interact.">
        <title>Genome, transcriptome, and functional analyses of Penicillium expansum provide new insights into secondary metabolism and pathogenicity.</title>
        <authorList>
            <person name="Ballester A.R."/>
            <person name="Marcet-Houben M."/>
            <person name="Levin E."/>
            <person name="Sela N."/>
            <person name="Selma-Lazaro C."/>
            <person name="Carmona L."/>
            <person name="Wisniewski M."/>
            <person name="Droby S."/>
            <person name="Gonzalez-Candelas L."/>
            <person name="Gabaldon T."/>
        </authorList>
    </citation>
    <scope>NUCLEOTIDE SEQUENCE [LARGE SCALE GENOMIC DNA]</scope>
    <source>
        <strain evidence="2 3">MD-8</strain>
    </source>
</reference>
<dbReference type="EMBL" id="JQFZ01000250">
    <property type="protein sequence ID" value="KGO53620.1"/>
    <property type="molecule type" value="Genomic_DNA"/>
</dbReference>
<accession>A0A0A2JMW3</accession>
<dbReference type="GeneID" id="27678919"/>
<evidence type="ECO:0000256" key="1">
    <source>
        <dbReference type="SAM" id="Coils"/>
    </source>
</evidence>